<reference evidence="1 2" key="1">
    <citation type="journal article" date="2011" name="J. Bacteriol.">
        <title>Complete genome sequence of the plant growth-promoting endophyte Burkholderia phytofirmans strain PsJN.</title>
        <authorList>
            <person name="Weilharter A."/>
            <person name="Mitter B."/>
            <person name="Shin M.V."/>
            <person name="Chain P.S."/>
            <person name="Nowak J."/>
            <person name="Sessitsch A."/>
        </authorList>
    </citation>
    <scope>NUCLEOTIDE SEQUENCE [LARGE SCALE GENOMIC DNA]</scope>
    <source>
        <strain evidence="2">DSM 17436 / LMG 22146 / PsJN</strain>
    </source>
</reference>
<dbReference type="KEGG" id="bpy:Bphyt_1277"/>
<name>B2T281_PARPJ</name>
<evidence type="ECO:0000313" key="1">
    <source>
        <dbReference type="EMBL" id="ACD15692.1"/>
    </source>
</evidence>
<proteinExistence type="predicted"/>
<dbReference type="Proteomes" id="UP000001739">
    <property type="component" value="Chromosome 1"/>
</dbReference>
<sequence>MSAGWRSQWQLQRRNPCMSPNLVRFVVLMSCFERAAENDSGMRFTDPSPELH</sequence>
<dbReference type="HOGENOM" id="CLU_3077674_0_0_4"/>
<dbReference type="EMBL" id="CP001052">
    <property type="protein sequence ID" value="ACD15692.1"/>
    <property type="molecule type" value="Genomic_DNA"/>
</dbReference>
<dbReference type="AlphaFoldDB" id="B2T281"/>
<protein>
    <submittedName>
        <fullName evidence="1">Uncharacterized protein</fullName>
    </submittedName>
</protein>
<evidence type="ECO:0000313" key="2">
    <source>
        <dbReference type="Proteomes" id="UP000001739"/>
    </source>
</evidence>
<gene>
    <name evidence="1" type="ordered locus">Bphyt_1277</name>
</gene>
<accession>B2T281</accession>
<organism evidence="1 2">
    <name type="scientific">Paraburkholderia phytofirmans (strain DSM 17436 / LMG 22146 / PsJN)</name>
    <name type="common">Burkholderia phytofirmans</name>
    <dbReference type="NCBI Taxonomy" id="398527"/>
    <lineage>
        <taxon>Bacteria</taxon>
        <taxon>Pseudomonadati</taxon>
        <taxon>Pseudomonadota</taxon>
        <taxon>Betaproteobacteria</taxon>
        <taxon>Burkholderiales</taxon>
        <taxon>Burkholderiaceae</taxon>
        <taxon>Paraburkholderia</taxon>
    </lineage>
</organism>